<dbReference type="Pfam" id="PF13714">
    <property type="entry name" value="PEP_mutase"/>
    <property type="match status" value="1"/>
</dbReference>
<organism evidence="1 2">
    <name type="scientific">Maritimibacter dapengensis</name>
    <dbReference type="NCBI Taxonomy" id="2836868"/>
    <lineage>
        <taxon>Bacteria</taxon>
        <taxon>Pseudomonadati</taxon>
        <taxon>Pseudomonadota</taxon>
        <taxon>Alphaproteobacteria</taxon>
        <taxon>Rhodobacterales</taxon>
        <taxon>Roseobacteraceae</taxon>
        <taxon>Maritimibacter</taxon>
    </lineage>
</organism>
<dbReference type="PROSITE" id="PS00161">
    <property type="entry name" value="ISOCITRATE_LYASE"/>
    <property type="match status" value="1"/>
</dbReference>
<sequence length="347" mass="37891">MRFDDSRKLSIFVSNTDLSCNKNYFCDYFWIQNGILKDSAMRNCSQPTSFRDLLRSGKTILAPGAFDALSARFAARAGFDAVYMTGFGVSGSVLGMPDIGLMTATEMADRARAMADATRPAALIADGDNGHGGTLNVERLVRLYEASGVQCIQLEDQVFPKRCGHMGSKQVIDRTEARDKVAAAVDARRSDDFHIIARTDARAVEGLDEAVRRGEEFLAAGADLLFIEAPQSLSEMEEIATHFAGHHLVANMVEDGKTPYLSVDQLNAMGYVLALYPVSALLATARLLERVYSIVKENGRLPHEIPRMSFSEYNTAIGLDDLLPTAIDDGAEPVARKIISDSLRQNG</sequence>
<dbReference type="CDD" id="cd00377">
    <property type="entry name" value="ICL_PEPM"/>
    <property type="match status" value="1"/>
</dbReference>
<keyword evidence="2" id="KW-1185">Reference proteome</keyword>
<evidence type="ECO:0000313" key="2">
    <source>
        <dbReference type="Proteomes" id="UP000756530"/>
    </source>
</evidence>
<dbReference type="PANTHER" id="PTHR42905:SF5">
    <property type="entry name" value="CARBOXYVINYL-CARBOXYPHOSPHONATE PHOSPHORYLMUTASE, CHLOROPLASTIC"/>
    <property type="match status" value="1"/>
</dbReference>
<dbReference type="InterPro" id="IPR018523">
    <property type="entry name" value="Isocitrate_lyase_ph_CS"/>
</dbReference>
<dbReference type="EMBL" id="JAHUZE010000001">
    <property type="protein sequence ID" value="MBV7377603.1"/>
    <property type="molecule type" value="Genomic_DNA"/>
</dbReference>
<dbReference type="RefSeq" id="WP_218390481.1">
    <property type="nucleotide sequence ID" value="NZ_JAHUZE010000001.1"/>
</dbReference>
<dbReference type="Proteomes" id="UP000756530">
    <property type="component" value="Unassembled WGS sequence"/>
</dbReference>
<dbReference type="PANTHER" id="PTHR42905">
    <property type="entry name" value="PHOSPHOENOLPYRUVATE CARBOXYLASE"/>
    <property type="match status" value="1"/>
</dbReference>
<proteinExistence type="predicted"/>
<protein>
    <submittedName>
        <fullName evidence="1">Isocitrate lyase/phosphoenolpyruvate mutase family protein</fullName>
    </submittedName>
</protein>
<evidence type="ECO:0000313" key="1">
    <source>
        <dbReference type="EMBL" id="MBV7377603.1"/>
    </source>
</evidence>
<gene>
    <name evidence="1" type="ORF">KJP28_01615</name>
</gene>
<name>A0ABS6SXA8_9RHOB</name>
<dbReference type="GO" id="GO:0016829">
    <property type="term" value="F:lyase activity"/>
    <property type="evidence" value="ECO:0007669"/>
    <property type="project" value="UniProtKB-KW"/>
</dbReference>
<dbReference type="InterPro" id="IPR039556">
    <property type="entry name" value="ICL/PEPM"/>
</dbReference>
<keyword evidence="1" id="KW-0456">Lyase</keyword>
<reference evidence="1 2" key="1">
    <citation type="submission" date="2021-05" db="EMBL/GenBank/DDBJ databases">
        <title>Culturable bacteria isolated from Daya Bay.</title>
        <authorList>
            <person name="Zheng W."/>
            <person name="Yu S."/>
            <person name="Huang Y."/>
        </authorList>
    </citation>
    <scope>NUCLEOTIDE SEQUENCE [LARGE SCALE GENOMIC DNA]</scope>
    <source>
        <strain evidence="1 2">DP4N28-5</strain>
    </source>
</reference>
<accession>A0ABS6SXA8</accession>
<comment type="caution">
    <text evidence="1">The sequence shown here is derived from an EMBL/GenBank/DDBJ whole genome shotgun (WGS) entry which is preliminary data.</text>
</comment>